<accession>A0A4Y2KDC8</accession>
<evidence type="ECO:0000313" key="1">
    <source>
        <dbReference type="EMBL" id="GBM99849.1"/>
    </source>
</evidence>
<reference evidence="1 2" key="1">
    <citation type="journal article" date="2019" name="Sci. Rep.">
        <title>Orb-weaving spider Araneus ventricosus genome elucidates the spidroin gene catalogue.</title>
        <authorList>
            <person name="Kono N."/>
            <person name="Nakamura H."/>
            <person name="Ohtoshi R."/>
            <person name="Moran D.A.P."/>
            <person name="Shinohara A."/>
            <person name="Yoshida Y."/>
            <person name="Fujiwara M."/>
            <person name="Mori M."/>
            <person name="Tomita M."/>
            <person name="Arakawa K."/>
        </authorList>
    </citation>
    <scope>NUCLEOTIDE SEQUENCE [LARGE SCALE GENOMIC DNA]</scope>
</reference>
<dbReference type="Proteomes" id="UP000499080">
    <property type="component" value="Unassembled WGS sequence"/>
</dbReference>
<keyword evidence="2" id="KW-1185">Reference proteome</keyword>
<proteinExistence type="predicted"/>
<name>A0A4Y2KDC8_ARAVE</name>
<protein>
    <submittedName>
        <fullName evidence="1">Uncharacterized protein</fullName>
    </submittedName>
</protein>
<dbReference type="EMBL" id="BGPR01004453">
    <property type="protein sequence ID" value="GBM99849.1"/>
    <property type="molecule type" value="Genomic_DNA"/>
</dbReference>
<comment type="caution">
    <text evidence="1">The sequence shown here is derived from an EMBL/GenBank/DDBJ whole genome shotgun (WGS) entry which is preliminary data.</text>
</comment>
<evidence type="ECO:0000313" key="2">
    <source>
        <dbReference type="Proteomes" id="UP000499080"/>
    </source>
</evidence>
<organism evidence="1 2">
    <name type="scientific">Araneus ventricosus</name>
    <name type="common">Orbweaver spider</name>
    <name type="synonym">Epeira ventricosa</name>
    <dbReference type="NCBI Taxonomy" id="182803"/>
    <lineage>
        <taxon>Eukaryota</taxon>
        <taxon>Metazoa</taxon>
        <taxon>Ecdysozoa</taxon>
        <taxon>Arthropoda</taxon>
        <taxon>Chelicerata</taxon>
        <taxon>Arachnida</taxon>
        <taxon>Araneae</taxon>
        <taxon>Araneomorphae</taxon>
        <taxon>Entelegynae</taxon>
        <taxon>Araneoidea</taxon>
        <taxon>Araneidae</taxon>
        <taxon>Araneus</taxon>
    </lineage>
</organism>
<sequence length="130" mass="14832">MRNILPYLRKERCKRYYENNKQKKISAEAAAPNLLLNGGASTSTGSFTMSSENEFEHVSIVCDRLWFLKDVTPKSKNEKFPSVLGVDFPDKDVQAFNLRGLCKRSLCNSKIPPFQELMGSSIRIVLICRR</sequence>
<gene>
    <name evidence="1" type="ORF">AVEN_75823_1</name>
</gene>
<dbReference type="AlphaFoldDB" id="A0A4Y2KDC8"/>